<reference evidence="11 12" key="1">
    <citation type="submission" date="2021-07" db="EMBL/GenBank/DDBJ databases">
        <title>Sequencing Streptomyces halstedii LGO-A4 genome an citrus endophytic actinomycete.</title>
        <authorList>
            <person name="Samborskyy M."/>
            <person name="Scott N."/>
            <person name="Deglau R."/>
            <person name="Dickens S."/>
            <person name="Oliveira L.G."/>
        </authorList>
    </citation>
    <scope>NUCLEOTIDE SEQUENCE [LARGE SCALE GENOMIC DNA]</scope>
    <source>
        <strain evidence="11 12">LGO-A4</strain>
    </source>
</reference>
<keyword evidence="9" id="KW-1133">Transmembrane helix</keyword>
<dbReference type="SUPFAM" id="SSF56112">
    <property type="entry name" value="Protein kinase-like (PK-like)"/>
    <property type="match status" value="1"/>
</dbReference>
<feature type="compositionally biased region" description="Pro residues" evidence="8">
    <location>
        <begin position="307"/>
        <end position="326"/>
    </location>
</feature>
<evidence type="ECO:0000313" key="12">
    <source>
        <dbReference type="Proteomes" id="UP000735541"/>
    </source>
</evidence>
<evidence type="ECO:0000256" key="4">
    <source>
        <dbReference type="ARBA" id="ARBA00022741"/>
    </source>
</evidence>
<keyword evidence="3" id="KW-0808">Transferase</keyword>
<keyword evidence="2 11" id="KW-0723">Serine/threonine-protein kinase</keyword>
<sequence>MSTGADPSARVIDGRFTLVRRLGSGGMGMVWRARDEALHRDVALKEVRPPDPALAEHDPESARTLRARVLREARALARLDHPNVVTIHHIVDPGETGYPWIVMELVEGSSLQERLAEGPMSPAEAAELGRGVLSALRAAHAAGIHHRDVKPANVLLRTDGRPVLTDFGIAAIRESTSLTATGALIGSPDYIAPERIRGTEGDPSSDLWSLGMLLYVAVEGHHPLRRASTLATLAAVLDEQVPPPVRAGALAPVLDALLTRDTAARPDAETLDRMLAAVAAPADVSAPAPPAGSPDTLRLSGGRPQAPSGPAPRPPAAGPVPAPPGAGPHHAPWSPPPSGAPTAPDHGREDDREARLRRRIHMITAAASLTGTLVTAGVLLFLYWPQSPDDDKDADRPTVTASSPSDDRGAASSPGADATPVEDTQERAVDLLTPDGARQVVKGLEKVMGGTRVTDFTLYGEHASADAPLATNPKLYDRYTYREGRAERDDAGGTLSASDTSVDLEKVDWDKLPSLLADAEKSLNIPDPDSRYLIVDPSSPFHGDRPVLRVYVSDDYGGAFLTAELDGKIIERNPRDAG</sequence>
<feature type="binding site" evidence="7">
    <location>
        <position position="45"/>
    </location>
    <ligand>
        <name>ATP</name>
        <dbReference type="ChEBI" id="CHEBI:30616"/>
    </ligand>
</feature>
<dbReference type="GO" id="GO:0004674">
    <property type="term" value="F:protein serine/threonine kinase activity"/>
    <property type="evidence" value="ECO:0007669"/>
    <property type="project" value="UniProtKB-KW"/>
</dbReference>
<keyword evidence="12" id="KW-1185">Reference proteome</keyword>
<dbReference type="EC" id="2.7.11.1" evidence="1"/>
<comment type="caution">
    <text evidence="11">The sequence shown here is derived from an EMBL/GenBank/DDBJ whole genome shotgun (WGS) entry which is preliminary data.</text>
</comment>
<dbReference type="PROSITE" id="PS50011">
    <property type="entry name" value="PROTEIN_KINASE_DOM"/>
    <property type="match status" value="1"/>
</dbReference>
<dbReference type="Pfam" id="PF00069">
    <property type="entry name" value="Pkinase"/>
    <property type="match status" value="1"/>
</dbReference>
<proteinExistence type="predicted"/>
<gene>
    <name evidence="11" type="ORF">STHAL_16015</name>
</gene>
<name>A0ABS6TRR0_STRHA</name>
<keyword evidence="4 7" id="KW-0547">Nucleotide-binding</keyword>
<dbReference type="PANTHER" id="PTHR43289">
    <property type="entry name" value="MITOGEN-ACTIVATED PROTEIN KINASE KINASE KINASE 20-RELATED"/>
    <property type="match status" value="1"/>
</dbReference>
<evidence type="ECO:0000256" key="3">
    <source>
        <dbReference type="ARBA" id="ARBA00022679"/>
    </source>
</evidence>
<dbReference type="SMART" id="SM00220">
    <property type="entry name" value="S_TKc"/>
    <property type="match status" value="1"/>
</dbReference>
<accession>A0ABS6TRR0</accession>
<evidence type="ECO:0000256" key="7">
    <source>
        <dbReference type="PROSITE-ProRule" id="PRU10141"/>
    </source>
</evidence>
<dbReference type="PROSITE" id="PS00107">
    <property type="entry name" value="PROTEIN_KINASE_ATP"/>
    <property type="match status" value="1"/>
</dbReference>
<feature type="transmembrane region" description="Helical" evidence="9">
    <location>
        <begin position="362"/>
        <end position="384"/>
    </location>
</feature>
<dbReference type="Gene3D" id="3.30.200.20">
    <property type="entry name" value="Phosphorylase Kinase, domain 1"/>
    <property type="match status" value="1"/>
</dbReference>
<evidence type="ECO:0000256" key="1">
    <source>
        <dbReference type="ARBA" id="ARBA00012513"/>
    </source>
</evidence>
<dbReference type="Proteomes" id="UP000735541">
    <property type="component" value="Unassembled WGS sequence"/>
</dbReference>
<dbReference type="PROSITE" id="PS00108">
    <property type="entry name" value="PROTEIN_KINASE_ST"/>
    <property type="match status" value="1"/>
</dbReference>
<dbReference type="InterPro" id="IPR017441">
    <property type="entry name" value="Protein_kinase_ATP_BS"/>
</dbReference>
<dbReference type="EMBL" id="JAHUVW010000001">
    <property type="protein sequence ID" value="MBV7670965.1"/>
    <property type="molecule type" value="Genomic_DNA"/>
</dbReference>
<evidence type="ECO:0000256" key="5">
    <source>
        <dbReference type="ARBA" id="ARBA00022777"/>
    </source>
</evidence>
<dbReference type="InterPro" id="IPR008271">
    <property type="entry name" value="Ser/Thr_kinase_AS"/>
</dbReference>
<evidence type="ECO:0000259" key="10">
    <source>
        <dbReference type="PROSITE" id="PS50011"/>
    </source>
</evidence>
<evidence type="ECO:0000256" key="9">
    <source>
        <dbReference type="SAM" id="Phobius"/>
    </source>
</evidence>
<evidence type="ECO:0000256" key="8">
    <source>
        <dbReference type="SAM" id="MobiDB-lite"/>
    </source>
</evidence>
<keyword evidence="6 7" id="KW-0067">ATP-binding</keyword>
<feature type="region of interest" description="Disordered" evidence="8">
    <location>
        <begin position="387"/>
        <end position="425"/>
    </location>
</feature>
<protein>
    <recommendedName>
        <fullName evidence="1">non-specific serine/threonine protein kinase</fullName>
        <ecNumber evidence="1">2.7.11.1</ecNumber>
    </recommendedName>
</protein>
<evidence type="ECO:0000256" key="2">
    <source>
        <dbReference type="ARBA" id="ARBA00022527"/>
    </source>
</evidence>
<dbReference type="Gene3D" id="1.10.510.10">
    <property type="entry name" value="Transferase(Phosphotransferase) domain 1"/>
    <property type="match status" value="1"/>
</dbReference>
<keyword evidence="9" id="KW-0812">Transmembrane</keyword>
<feature type="region of interest" description="Disordered" evidence="8">
    <location>
        <begin position="284"/>
        <end position="352"/>
    </location>
</feature>
<evidence type="ECO:0000256" key="6">
    <source>
        <dbReference type="ARBA" id="ARBA00022840"/>
    </source>
</evidence>
<dbReference type="PANTHER" id="PTHR43289:SF6">
    <property type="entry name" value="SERINE_THREONINE-PROTEIN KINASE NEKL-3"/>
    <property type="match status" value="1"/>
</dbReference>
<evidence type="ECO:0000313" key="11">
    <source>
        <dbReference type="EMBL" id="MBV7670965.1"/>
    </source>
</evidence>
<keyword evidence="5 11" id="KW-0418">Kinase</keyword>
<dbReference type="InterPro" id="IPR011009">
    <property type="entry name" value="Kinase-like_dom_sf"/>
</dbReference>
<organism evidence="11 12">
    <name type="scientific">Streptomyces halstedii</name>
    <dbReference type="NCBI Taxonomy" id="1944"/>
    <lineage>
        <taxon>Bacteria</taxon>
        <taxon>Bacillati</taxon>
        <taxon>Actinomycetota</taxon>
        <taxon>Actinomycetes</taxon>
        <taxon>Kitasatosporales</taxon>
        <taxon>Streptomycetaceae</taxon>
        <taxon>Streptomyces</taxon>
    </lineage>
</organism>
<feature type="domain" description="Protein kinase" evidence="10">
    <location>
        <begin position="16"/>
        <end position="275"/>
    </location>
</feature>
<dbReference type="RefSeq" id="WP_228869488.1">
    <property type="nucleotide sequence ID" value="NZ_JAHUVW010000001.1"/>
</dbReference>
<keyword evidence="9" id="KW-0472">Membrane</keyword>
<dbReference type="CDD" id="cd14014">
    <property type="entry name" value="STKc_PknB_like"/>
    <property type="match status" value="1"/>
</dbReference>
<dbReference type="InterPro" id="IPR000719">
    <property type="entry name" value="Prot_kinase_dom"/>
</dbReference>